<dbReference type="SUPFAM" id="SSF53756">
    <property type="entry name" value="UDP-Glycosyltransferase/glycogen phosphorylase"/>
    <property type="match status" value="1"/>
</dbReference>
<sequence>MLNTKRPERNRDGVEHLVFVCHSSQTAGVERSTVALVRAAKRQKARVTVVLPKPGPILDLLNAIDGVEIQYAKAQWWMGREHQGWRGLAKIAHCLIQSFLWWPIIARIHPTAVCVMSTVIPAPMLGARLAGVPVVAFLSESIQTNPNLGSVLPKSIIIKYVTGLASVTVARSHFAAGQYGGASLIEPPDIGDPKDVPAGKPDRGGQLQRLVMLGHLSSEKGQADAVRAVGVARDQGVSLTLEFYGEASPHELTKLNTLIEAQRLTATVRHRGVTSAPLSVLRSADLSLVCSRNEAYGRVTAESLSVGTPVIGYRAGGTAEILAGGGGIAVEPSVAALADALVSVARDGDLFCRIARAAEERQQSKNGFGDADKTIRHVMAALISQDR</sequence>
<gene>
    <name evidence="3" type="ORF">D8S82_17215</name>
</gene>
<accession>A0A544VZG5</accession>
<keyword evidence="1 3" id="KW-0808">Transferase</keyword>
<organism evidence="3 4">
    <name type="scientific">Mycolicibacterium hodleri</name>
    <dbReference type="NCBI Taxonomy" id="49897"/>
    <lineage>
        <taxon>Bacteria</taxon>
        <taxon>Bacillati</taxon>
        <taxon>Actinomycetota</taxon>
        <taxon>Actinomycetes</taxon>
        <taxon>Mycobacteriales</taxon>
        <taxon>Mycobacteriaceae</taxon>
        <taxon>Mycolicibacterium</taxon>
    </lineage>
</organism>
<dbReference type="Proteomes" id="UP000315759">
    <property type="component" value="Unassembled WGS sequence"/>
</dbReference>
<dbReference type="InterPro" id="IPR001296">
    <property type="entry name" value="Glyco_trans_1"/>
</dbReference>
<protein>
    <submittedName>
        <fullName evidence="3">Glycosyltransferase</fullName>
    </submittedName>
</protein>
<dbReference type="AlphaFoldDB" id="A0A544VZG5"/>
<reference evidence="3 4" key="1">
    <citation type="submission" date="2018-10" db="EMBL/GenBank/DDBJ databases">
        <title>Draft genome of Mycobacterium hodleri strain B.</title>
        <authorList>
            <person name="Amande T.J."/>
            <person name="Mcgenity T.J."/>
        </authorList>
    </citation>
    <scope>NUCLEOTIDE SEQUENCE [LARGE SCALE GENOMIC DNA]</scope>
    <source>
        <strain evidence="3 4">B</strain>
    </source>
</reference>
<dbReference type="Pfam" id="PF00534">
    <property type="entry name" value="Glycos_transf_1"/>
    <property type="match status" value="1"/>
</dbReference>
<evidence type="ECO:0000259" key="2">
    <source>
        <dbReference type="Pfam" id="PF00534"/>
    </source>
</evidence>
<comment type="caution">
    <text evidence="3">The sequence shown here is derived from an EMBL/GenBank/DDBJ whole genome shotgun (WGS) entry which is preliminary data.</text>
</comment>
<name>A0A544VZG5_9MYCO</name>
<dbReference type="Gene3D" id="3.40.50.2000">
    <property type="entry name" value="Glycogen Phosphorylase B"/>
    <property type="match status" value="2"/>
</dbReference>
<dbReference type="EMBL" id="VIFX01000021">
    <property type="protein sequence ID" value="TQR85368.1"/>
    <property type="molecule type" value="Genomic_DNA"/>
</dbReference>
<dbReference type="RefSeq" id="WP_142553239.1">
    <property type="nucleotide sequence ID" value="NZ_VIFX01000021.1"/>
</dbReference>
<keyword evidence="4" id="KW-1185">Reference proteome</keyword>
<dbReference type="PANTHER" id="PTHR12526">
    <property type="entry name" value="GLYCOSYLTRANSFERASE"/>
    <property type="match status" value="1"/>
</dbReference>
<evidence type="ECO:0000313" key="3">
    <source>
        <dbReference type="EMBL" id="TQR85368.1"/>
    </source>
</evidence>
<evidence type="ECO:0000313" key="4">
    <source>
        <dbReference type="Proteomes" id="UP000315759"/>
    </source>
</evidence>
<evidence type="ECO:0000256" key="1">
    <source>
        <dbReference type="ARBA" id="ARBA00022679"/>
    </source>
</evidence>
<feature type="domain" description="Glycosyl transferase family 1" evidence="2">
    <location>
        <begin position="209"/>
        <end position="360"/>
    </location>
</feature>
<dbReference type="GO" id="GO:0016757">
    <property type="term" value="F:glycosyltransferase activity"/>
    <property type="evidence" value="ECO:0007669"/>
    <property type="project" value="InterPro"/>
</dbReference>
<proteinExistence type="predicted"/>